<organism evidence="5">
    <name type="scientific">uncultured delta proteobacterium</name>
    <dbReference type="NCBI Taxonomy" id="34034"/>
    <lineage>
        <taxon>Bacteria</taxon>
        <taxon>Deltaproteobacteria</taxon>
        <taxon>environmental samples</taxon>
    </lineage>
</organism>
<evidence type="ECO:0000256" key="1">
    <source>
        <dbReference type="PIRSR" id="PIRSR601310-1"/>
    </source>
</evidence>
<evidence type="ECO:0000259" key="4">
    <source>
        <dbReference type="PROSITE" id="PS51084"/>
    </source>
</evidence>
<dbReference type="AlphaFoldDB" id="A0A212JJ11"/>
<feature type="active site" description="Tele-AMP-histidine intermediate" evidence="1">
    <location>
        <position position="103"/>
    </location>
</feature>
<evidence type="ECO:0000256" key="2">
    <source>
        <dbReference type="PIRSR" id="PIRSR601310-3"/>
    </source>
</evidence>
<dbReference type="InterPro" id="IPR011146">
    <property type="entry name" value="HIT-like"/>
</dbReference>
<dbReference type="PRINTS" id="PR00332">
    <property type="entry name" value="HISTRIAD"/>
</dbReference>
<reference evidence="5" key="1">
    <citation type="submission" date="2016-04" db="EMBL/GenBank/DDBJ databases">
        <authorList>
            <person name="Evans L.H."/>
            <person name="Alamgir A."/>
            <person name="Owens N."/>
            <person name="Weber N.D."/>
            <person name="Virtaneva K."/>
            <person name="Barbian K."/>
            <person name="Babar A."/>
            <person name="Rosenke K."/>
        </authorList>
    </citation>
    <scope>NUCLEOTIDE SEQUENCE</scope>
    <source>
        <strain evidence="5">86</strain>
    </source>
</reference>
<proteinExistence type="predicted"/>
<dbReference type="Pfam" id="PF01230">
    <property type="entry name" value="HIT"/>
    <property type="match status" value="1"/>
</dbReference>
<accession>A0A212JJ11</accession>
<dbReference type="PANTHER" id="PTHR46648">
    <property type="entry name" value="HIT FAMILY PROTEIN 1"/>
    <property type="match status" value="1"/>
</dbReference>
<dbReference type="CDD" id="cd01277">
    <property type="entry name" value="HINT_subgroup"/>
    <property type="match status" value="1"/>
</dbReference>
<dbReference type="PROSITE" id="PS51084">
    <property type="entry name" value="HIT_2"/>
    <property type="match status" value="1"/>
</dbReference>
<dbReference type="GO" id="GO:0003824">
    <property type="term" value="F:catalytic activity"/>
    <property type="evidence" value="ECO:0007669"/>
    <property type="project" value="InterPro"/>
</dbReference>
<dbReference type="InterPro" id="IPR036265">
    <property type="entry name" value="HIT-like_sf"/>
</dbReference>
<feature type="short sequence motif" description="Histidine triad motif" evidence="2 3">
    <location>
        <begin position="101"/>
        <end position="105"/>
    </location>
</feature>
<dbReference type="SUPFAM" id="SSF54197">
    <property type="entry name" value="HIT-like"/>
    <property type="match status" value="1"/>
</dbReference>
<name>A0A212JJ11_9DELT</name>
<protein>
    <submittedName>
        <fullName evidence="5">Protein hit</fullName>
    </submittedName>
</protein>
<feature type="domain" description="HIT" evidence="4">
    <location>
        <begin position="9"/>
        <end position="116"/>
    </location>
</feature>
<dbReference type="InterPro" id="IPR039384">
    <property type="entry name" value="HINT"/>
</dbReference>
<gene>
    <name evidence="5" type="primary">hit</name>
    <name evidence="5" type="ORF">KL86DPRO_11585</name>
</gene>
<dbReference type="Gene3D" id="3.30.428.10">
    <property type="entry name" value="HIT-like"/>
    <property type="match status" value="1"/>
</dbReference>
<dbReference type="PANTHER" id="PTHR46648:SF1">
    <property type="entry name" value="ADENOSINE 5'-MONOPHOSPHORAMIDASE HNT1"/>
    <property type="match status" value="1"/>
</dbReference>
<dbReference type="GO" id="GO:0009117">
    <property type="term" value="P:nucleotide metabolic process"/>
    <property type="evidence" value="ECO:0007669"/>
    <property type="project" value="TreeGrafter"/>
</dbReference>
<evidence type="ECO:0000256" key="3">
    <source>
        <dbReference type="PROSITE-ProRule" id="PRU00464"/>
    </source>
</evidence>
<evidence type="ECO:0000313" key="5">
    <source>
        <dbReference type="EMBL" id="SBV99412.1"/>
    </source>
</evidence>
<sequence length="140" mass="15324">MHPVSDSCIFCRIVKGELPSTRIYEDNDILAFLDINPVSSGHTLVIPKGHYATLLDVPDELGAKIVPALSRIGRAIMTTVKAEGFNCLQNNFTASGQIVFHSHWHIIPRFEGDGLRHWPHKASADPAALQAVAEAIRAAF</sequence>
<dbReference type="InterPro" id="IPR001310">
    <property type="entry name" value="Histidine_triad_HIT"/>
</dbReference>
<dbReference type="EMBL" id="FLUQ01000001">
    <property type="protein sequence ID" value="SBV99412.1"/>
    <property type="molecule type" value="Genomic_DNA"/>
</dbReference>